<feature type="domain" description="Radical SAM core" evidence="8">
    <location>
        <begin position="1"/>
        <end position="232"/>
    </location>
</feature>
<dbReference type="InterPro" id="IPR013785">
    <property type="entry name" value="Aldolase_TIM"/>
</dbReference>
<keyword evidence="5" id="KW-0408">Iron</keyword>
<evidence type="ECO:0000313" key="9">
    <source>
        <dbReference type="EMBL" id="VFU11194.1"/>
    </source>
</evidence>
<dbReference type="SFLD" id="SFLDS00029">
    <property type="entry name" value="Radical_SAM"/>
    <property type="match status" value="1"/>
</dbReference>
<dbReference type="PANTHER" id="PTHR13932">
    <property type="entry name" value="COPROPORPHYRINIGEN III OXIDASE"/>
    <property type="match status" value="1"/>
</dbReference>
<dbReference type="InterPro" id="IPR006638">
    <property type="entry name" value="Elp3/MiaA/NifB-like_rSAM"/>
</dbReference>
<evidence type="ECO:0000256" key="7">
    <source>
        <dbReference type="ARBA" id="ARBA00023186"/>
    </source>
</evidence>
<proteinExistence type="inferred from homology"/>
<dbReference type="InterPro" id="IPR007197">
    <property type="entry name" value="rSAM"/>
</dbReference>
<dbReference type="SFLD" id="SFLDF00562">
    <property type="entry name" value="HemN-like__clustered_with_heat"/>
    <property type="match status" value="1"/>
</dbReference>
<evidence type="ECO:0000256" key="1">
    <source>
        <dbReference type="ARBA" id="ARBA00006100"/>
    </source>
</evidence>
<dbReference type="SUPFAM" id="SSF102114">
    <property type="entry name" value="Radical SAM enzymes"/>
    <property type="match status" value="1"/>
</dbReference>
<dbReference type="AlphaFoldDB" id="A0A485LYD1"/>
<dbReference type="Gene3D" id="3.20.20.70">
    <property type="entry name" value="Aldolase class I"/>
    <property type="match status" value="1"/>
</dbReference>
<dbReference type="GO" id="GO:0004109">
    <property type="term" value="F:coproporphyrinogen oxidase activity"/>
    <property type="evidence" value="ECO:0007669"/>
    <property type="project" value="InterPro"/>
</dbReference>
<accession>A0A485LYD1</accession>
<name>A0A485LYD1_9ZZZZ</name>
<comment type="similarity">
    <text evidence="1">Belongs to the anaerobic coproporphyrinogen-III oxidase family. HemW subfamily.</text>
</comment>
<organism evidence="9">
    <name type="scientific">anaerobic digester metagenome</name>
    <dbReference type="NCBI Taxonomy" id="1263854"/>
    <lineage>
        <taxon>unclassified sequences</taxon>
        <taxon>metagenomes</taxon>
        <taxon>ecological metagenomes</taxon>
    </lineage>
</organism>
<protein>
    <submittedName>
        <fullName evidence="9">Oxygen-independent coproporphyrinogen-III oxidase-like protein</fullName>
        <ecNumber evidence="9">1.3.99.-</ecNumber>
    </submittedName>
</protein>
<dbReference type="SFLD" id="SFLDF00288">
    <property type="entry name" value="HemN-like__clustered_with_nucl"/>
    <property type="match status" value="1"/>
</dbReference>
<gene>
    <name evidence="9" type="primary">hemN</name>
    <name evidence="9" type="ORF">SCFA_100001</name>
</gene>
<evidence type="ECO:0000256" key="6">
    <source>
        <dbReference type="ARBA" id="ARBA00023014"/>
    </source>
</evidence>
<dbReference type="PROSITE" id="PS51918">
    <property type="entry name" value="RADICAL_SAM"/>
    <property type="match status" value="1"/>
</dbReference>
<dbReference type="Pfam" id="PF06969">
    <property type="entry name" value="HemN_C"/>
    <property type="match status" value="1"/>
</dbReference>
<evidence type="ECO:0000256" key="4">
    <source>
        <dbReference type="ARBA" id="ARBA00022723"/>
    </source>
</evidence>
<dbReference type="InterPro" id="IPR004559">
    <property type="entry name" value="HemW-like"/>
</dbReference>
<dbReference type="InterPro" id="IPR010723">
    <property type="entry name" value="HemN_C"/>
</dbReference>
<keyword evidence="4" id="KW-0479">Metal-binding</keyword>
<keyword evidence="9" id="KW-0560">Oxidoreductase</keyword>
<dbReference type="InterPro" id="IPR058240">
    <property type="entry name" value="rSAM_sf"/>
</dbReference>
<dbReference type="GO" id="GO:0046872">
    <property type="term" value="F:metal ion binding"/>
    <property type="evidence" value="ECO:0007669"/>
    <property type="project" value="UniProtKB-KW"/>
</dbReference>
<evidence type="ECO:0000259" key="8">
    <source>
        <dbReference type="PROSITE" id="PS51918"/>
    </source>
</evidence>
<dbReference type="GO" id="GO:0005737">
    <property type="term" value="C:cytoplasm"/>
    <property type="evidence" value="ECO:0007669"/>
    <property type="project" value="InterPro"/>
</dbReference>
<keyword evidence="3" id="KW-0949">S-adenosyl-L-methionine</keyword>
<dbReference type="GO" id="GO:0006779">
    <property type="term" value="P:porphyrin-containing compound biosynthetic process"/>
    <property type="evidence" value="ECO:0007669"/>
    <property type="project" value="InterPro"/>
</dbReference>
<dbReference type="EC" id="1.3.99.-" evidence="9"/>
<dbReference type="PANTHER" id="PTHR13932:SF5">
    <property type="entry name" value="RADICAL S-ADENOSYL METHIONINE DOMAIN-CONTAINING PROTEIN 1, MITOCHONDRIAL"/>
    <property type="match status" value="1"/>
</dbReference>
<evidence type="ECO:0000256" key="2">
    <source>
        <dbReference type="ARBA" id="ARBA00022617"/>
    </source>
</evidence>
<dbReference type="SFLD" id="SFLDG01065">
    <property type="entry name" value="anaerobic_coproporphyrinogen-I"/>
    <property type="match status" value="1"/>
</dbReference>
<evidence type="ECO:0000256" key="3">
    <source>
        <dbReference type="ARBA" id="ARBA00022691"/>
    </source>
</evidence>
<dbReference type="InterPro" id="IPR034505">
    <property type="entry name" value="Coproporphyrinogen-III_oxidase"/>
</dbReference>
<dbReference type="GO" id="GO:0051539">
    <property type="term" value="F:4 iron, 4 sulfur cluster binding"/>
    <property type="evidence" value="ECO:0007669"/>
    <property type="project" value="InterPro"/>
</dbReference>
<reference evidence="9" key="1">
    <citation type="submission" date="2019-03" db="EMBL/GenBank/DDBJ databases">
        <authorList>
            <person name="Hao L."/>
        </authorList>
    </citation>
    <scope>NUCLEOTIDE SEQUENCE</scope>
</reference>
<sequence>MTIGLYIHVPFCVRKCLYCDFTSYPYHPSDAQTYLQAVRREMRLYGKILSTEERKVSSLFVGGGTPTCLPADGLAAMIEDVGCVFKLLPDCEITVEANPGTIGREGLTQLAAAGVNRLSIGVQSFQDGLLKMLGRIHDARAALEAVQAARKAGFQNVNIDLIFGIPGQSAGNWLETLGRAVELSPEHISVYGLQLEAGTPLERAVTLGKLAACPEELELSMYRTAIDFLTGHYYEHYEISNFARPGRWSAHNLKYWLNRPYLGIGAGAHSCFRGERFANETSLNLYFEKVFRGEYPVKDREVLSEKMAMSEFMFLGLRLLRGIDLNMFNRRFGKRAEDVYSIQIARLLEQGLIEARDGCLRLSVKGLPLANRVFREFV</sequence>
<dbReference type="Pfam" id="PF04055">
    <property type="entry name" value="Radical_SAM"/>
    <property type="match status" value="1"/>
</dbReference>
<keyword evidence="6" id="KW-0411">Iron-sulfur</keyword>
<evidence type="ECO:0000256" key="5">
    <source>
        <dbReference type="ARBA" id="ARBA00023004"/>
    </source>
</evidence>
<dbReference type="NCBIfam" id="TIGR00539">
    <property type="entry name" value="hemN_rel"/>
    <property type="match status" value="1"/>
</dbReference>
<keyword evidence="7" id="KW-0143">Chaperone</keyword>
<dbReference type="SMART" id="SM00729">
    <property type="entry name" value="Elp3"/>
    <property type="match status" value="1"/>
</dbReference>
<dbReference type="SFLD" id="SFLDG01082">
    <property type="entry name" value="B12-binding_domain_containing"/>
    <property type="match status" value="1"/>
</dbReference>
<dbReference type="EMBL" id="CAADRN010000002">
    <property type="protein sequence ID" value="VFU11194.1"/>
    <property type="molecule type" value="Genomic_DNA"/>
</dbReference>
<dbReference type="CDD" id="cd01335">
    <property type="entry name" value="Radical_SAM"/>
    <property type="match status" value="1"/>
</dbReference>
<keyword evidence="2" id="KW-0349">Heme</keyword>